<dbReference type="Gene3D" id="3.30.60.190">
    <property type="match status" value="1"/>
</dbReference>
<dbReference type="CDD" id="cd23024">
    <property type="entry name" value="zf-HIT_ZNHIT2-3"/>
    <property type="match status" value="1"/>
</dbReference>
<name>A0A9P0DTU1_PHACE</name>
<gene>
    <name evidence="14" type="ORF">PHAECO_LOCUS12440</name>
</gene>
<dbReference type="InterPro" id="IPR048371">
    <property type="entry name" value="ZNHIT3_C"/>
</dbReference>
<sequence>MIKTCEICSKEGKYKCPTCLIHYCSVNCFKTHKENNKCEVATVSKKVDQDGDQPKKENPTRREVKIDETDSTIPQSTLEMLKTNKEVKDLLDNPHLRNLLVTIDESENAEEIMQKAMQEPIFVEFADACLKVVEPKEENGDF</sequence>
<evidence type="ECO:0000256" key="10">
    <source>
        <dbReference type="ARBA" id="ARBA00046946"/>
    </source>
</evidence>
<evidence type="ECO:0000313" key="14">
    <source>
        <dbReference type="EMBL" id="CAH1183143.1"/>
    </source>
</evidence>
<dbReference type="EMBL" id="OU896715">
    <property type="protein sequence ID" value="CAH1183143.1"/>
    <property type="molecule type" value="Genomic_DNA"/>
</dbReference>
<dbReference type="PANTHER" id="PTHR13483:SF11">
    <property type="entry name" value="ZINC FINGER HIT DOMAIN-CONTAINING PROTEIN 3"/>
    <property type="match status" value="1"/>
</dbReference>
<proteinExistence type="predicted"/>
<evidence type="ECO:0000256" key="9">
    <source>
        <dbReference type="ARBA" id="ARBA00023242"/>
    </source>
</evidence>
<evidence type="ECO:0000256" key="7">
    <source>
        <dbReference type="ARBA" id="ARBA00022771"/>
    </source>
</evidence>
<evidence type="ECO:0000256" key="3">
    <source>
        <dbReference type="ARBA" id="ARBA00021568"/>
    </source>
</evidence>
<feature type="domain" description="HIT-type" evidence="13">
    <location>
        <begin position="5"/>
        <end position="38"/>
    </location>
</feature>
<evidence type="ECO:0000256" key="4">
    <source>
        <dbReference type="ARBA" id="ARBA00022490"/>
    </source>
</evidence>
<keyword evidence="4" id="KW-0963">Cytoplasm</keyword>
<protein>
    <recommendedName>
        <fullName evidence="3">Zinc finger HIT domain-containing protein 3</fullName>
    </recommendedName>
</protein>
<dbReference type="GO" id="GO:0048254">
    <property type="term" value="P:snoRNA localization"/>
    <property type="evidence" value="ECO:0007669"/>
    <property type="project" value="TreeGrafter"/>
</dbReference>
<evidence type="ECO:0000256" key="2">
    <source>
        <dbReference type="ARBA" id="ARBA00004496"/>
    </source>
</evidence>
<dbReference type="OrthoDB" id="18412at2759"/>
<keyword evidence="15" id="KW-1185">Reference proteome</keyword>
<dbReference type="Pfam" id="PF21373">
    <property type="entry name" value="ZNHIT3_C"/>
    <property type="match status" value="1"/>
</dbReference>
<keyword evidence="5" id="KW-0597">Phosphoprotein</keyword>
<organism evidence="14 15">
    <name type="scientific">Phaedon cochleariae</name>
    <name type="common">Mustard beetle</name>
    <dbReference type="NCBI Taxonomy" id="80249"/>
    <lineage>
        <taxon>Eukaryota</taxon>
        <taxon>Metazoa</taxon>
        <taxon>Ecdysozoa</taxon>
        <taxon>Arthropoda</taxon>
        <taxon>Hexapoda</taxon>
        <taxon>Insecta</taxon>
        <taxon>Pterygota</taxon>
        <taxon>Neoptera</taxon>
        <taxon>Endopterygota</taxon>
        <taxon>Coleoptera</taxon>
        <taxon>Polyphaga</taxon>
        <taxon>Cucujiformia</taxon>
        <taxon>Chrysomeloidea</taxon>
        <taxon>Chrysomelidae</taxon>
        <taxon>Chrysomelinae</taxon>
        <taxon>Chrysomelini</taxon>
        <taxon>Phaedon</taxon>
    </lineage>
</organism>
<dbReference type="GO" id="GO:0000463">
    <property type="term" value="P:maturation of LSU-rRNA from tricistronic rRNA transcript (SSU-rRNA, 5.8S rRNA, LSU-rRNA)"/>
    <property type="evidence" value="ECO:0007669"/>
    <property type="project" value="TreeGrafter"/>
</dbReference>
<evidence type="ECO:0000256" key="5">
    <source>
        <dbReference type="ARBA" id="ARBA00022553"/>
    </source>
</evidence>
<evidence type="ECO:0000259" key="13">
    <source>
        <dbReference type="PROSITE" id="PS51083"/>
    </source>
</evidence>
<keyword evidence="6" id="KW-0479">Metal-binding</keyword>
<keyword evidence="7 11" id="KW-0863">Zinc-finger</keyword>
<evidence type="ECO:0000256" key="6">
    <source>
        <dbReference type="ARBA" id="ARBA00022723"/>
    </source>
</evidence>
<keyword evidence="9" id="KW-0539">Nucleus</keyword>
<dbReference type="PROSITE" id="PS51083">
    <property type="entry name" value="ZF_HIT"/>
    <property type="match status" value="1"/>
</dbReference>
<dbReference type="GO" id="GO:0070761">
    <property type="term" value="C:pre-snoRNP complex"/>
    <property type="evidence" value="ECO:0007669"/>
    <property type="project" value="TreeGrafter"/>
</dbReference>
<comment type="subcellular location">
    <subcellularLocation>
        <location evidence="2">Cytoplasm</location>
    </subcellularLocation>
    <subcellularLocation>
        <location evidence="1">Nucleus</location>
    </subcellularLocation>
</comment>
<dbReference type="GO" id="GO:0000492">
    <property type="term" value="P:box C/D snoRNP assembly"/>
    <property type="evidence" value="ECO:0007669"/>
    <property type="project" value="TreeGrafter"/>
</dbReference>
<dbReference type="Proteomes" id="UP001153737">
    <property type="component" value="Chromosome 9"/>
</dbReference>
<dbReference type="GO" id="GO:0005737">
    <property type="term" value="C:cytoplasm"/>
    <property type="evidence" value="ECO:0007669"/>
    <property type="project" value="UniProtKB-SubCell"/>
</dbReference>
<keyword evidence="8" id="KW-0862">Zinc</keyword>
<dbReference type="InterPro" id="IPR051639">
    <property type="entry name" value="BCD1"/>
</dbReference>
<dbReference type="GO" id="GO:0005634">
    <property type="term" value="C:nucleus"/>
    <property type="evidence" value="ECO:0007669"/>
    <property type="project" value="UniProtKB-SubCell"/>
</dbReference>
<dbReference type="PANTHER" id="PTHR13483">
    <property type="entry name" value="BOX C_D SNORNA PROTEIN 1-RELATED"/>
    <property type="match status" value="1"/>
</dbReference>
<evidence type="ECO:0000256" key="8">
    <source>
        <dbReference type="ARBA" id="ARBA00022833"/>
    </source>
</evidence>
<dbReference type="SUPFAM" id="SSF144232">
    <property type="entry name" value="HIT/MYND zinc finger-like"/>
    <property type="match status" value="1"/>
</dbReference>
<accession>A0A9P0DTU1</accession>
<reference evidence="14" key="2">
    <citation type="submission" date="2022-10" db="EMBL/GenBank/DDBJ databases">
        <authorList>
            <consortium name="ENA_rothamsted_submissions"/>
            <consortium name="culmorum"/>
            <person name="King R."/>
        </authorList>
    </citation>
    <scope>NUCLEOTIDE SEQUENCE</scope>
</reference>
<dbReference type="AlphaFoldDB" id="A0A9P0DTU1"/>
<feature type="compositionally biased region" description="Basic and acidic residues" evidence="12">
    <location>
        <begin position="45"/>
        <end position="68"/>
    </location>
</feature>
<evidence type="ECO:0000256" key="1">
    <source>
        <dbReference type="ARBA" id="ARBA00004123"/>
    </source>
</evidence>
<evidence type="ECO:0000256" key="11">
    <source>
        <dbReference type="PROSITE-ProRule" id="PRU00453"/>
    </source>
</evidence>
<dbReference type="InterPro" id="IPR007529">
    <property type="entry name" value="Znf_HIT"/>
</dbReference>
<evidence type="ECO:0000313" key="15">
    <source>
        <dbReference type="Proteomes" id="UP001153737"/>
    </source>
</evidence>
<evidence type="ECO:0000256" key="12">
    <source>
        <dbReference type="SAM" id="MobiDB-lite"/>
    </source>
</evidence>
<feature type="region of interest" description="Disordered" evidence="12">
    <location>
        <begin position="45"/>
        <end position="72"/>
    </location>
</feature>
<reference evidence="14" key="1">
    <citation type="submission" date="2022-01" db="EMBL/GenBank/DDBJ databases">
        <authorList>
            <person name="King R."/>
        </authorList>
    </citation>
    <scope>NUCLEOTIDE SEQUENCE</scope>
</reference>
<dbReference type="Pfam" id="PF04438">
    <property type="entry name" value="zf-HIT"/>
    <property type="match status" value="1"/>
</dbReference>
<comment type="subunit">
    <text evidence="10">Thyroid receptor interacting proteins (TRIPs) specifically interact with the ligand binding domain of the thyroid receptor (TR). Requires the presence of thyroid hormone for its interaction. Interacts with NUFIP1. Interacts (via HIT-type zinc finger) with the RUVBL1/RUVBL2 complex in the presence of ADP.</text>
</comment>
<dbReference type="GO" id="GO:0008270">
    <property type="term" value="F:zinc ion binding"/>
    <property type="evidence" value="ECO:0007669"/>
    <property type="project" value="UniProtKB-UniRule"/>
</dbReference>